<dbReference type="EMBL" id="UINC01207184">
    <property type="protein sequence ID" value="SVE29170.1"/>
    <property type="molecule type" value="Genomic_DNA"/>
</dbReference>
<dbReference type="InterPro" id="IPR010430">
    <property type="entry name" value="DUF1028"/>
</dbReference>
<protein>
    <recommendedName>
        <fullName evidence="2">DUF1028 domain-containing protein</fullName>
    </recommendedName>
</protein>
<proteinExistence type="predicted"/>
<evidence type="ECO:0008006" key="2">
    <source>
        <dbReference type="Google" id="ProtNLM"/>
    </source>
</evidence>
<gene>
    <name evidence="1" type="ORF">METZ01_LOCUS482024</name>
</gene>
<reference evidence="1" key="1">
    <citation type="submission" date="2018-05" db="EMBL/GenBank/DDBJ databases">
        <authorList>
            <person name="Lanie J.A."/>
            <person name="Ng W.-L."/>
            <person name="Kazmierczak K.M."/>
            <person name="Andrzejewski T.M."/>
            <person name="Davidsen T.M."/>
            <person name="Wayne K.J."/>
            <person name="Tettelin H."/>
            <person name="Glass J.I."/>
            <person name="Rusch D."/>
            <person name="Podicherti R."/>
            <person name="Tsui H.-C.T."/>
            <person name="Winkler M.E."/>
        </authorList>
    </citation>
    <scope>NUCLEOTIDE SEQUENCE</scope>
</reference>
<dbReference type="Gene3D" id="3.60.20.10">
    <property type="entry name" value="Glutamine Phosphoribosylpyrophosphate, subunit 1, domain 1"/>
    <property type="match status" value="1"/>
</dbReference>
<dbReference type="SUPFAM" id="SSF56235">
    <property type="entry name" value="N-terminal nucleophile aminohydrolases (Ntn hydrolases)"/>
    <property type="match status" value="1"/>
</dbReference>
<accession>A0A383CAU2</accession>
<dbReference type="AlphaFoldDB" id="A0A383CAU2"/>
<dbReference type="Pfam" id="PF06267">
    <property type="entry name" value="DUF1028"/>
    <property type="match status" value="1"/>
</dbReference>
<dbReference type="InterPro" id="IPR029055">
    <property type="entry name" value="Ntn_hydrolases_N"/>
</dbReference>
<name>A0A383CAU2_9ZZZZ</name>
<evidence type="ECO:0000313" key="1">
    <source>
        <dbReference type="EMBL" id="SVE29170.1"/>
    </source>
</evidence>
<organism evidence="1">
    <name type="scientific">marine metagenome</name>
    <dbReference type="NCBI Taxonomy" id="408172"/>
    <lineage>
        <taxon>unclassified sequences</taxon>
        <taxon>metagenomes</taxon>
        <taxon>ecological metagenomes</taxon>
    </lineage>
</organism>
<dbReference type="PANTHER" id="PTHR39328">
    <property type="entry name" value="BLL2871 PROTEIN"/>
    <property type="match status" value="1"/>
</dbReference>
<feature type="non-terminal residue" evidence="1">
    <location>
        <position position="63"/>
    </location>
</feature>
<sequence>MKDQLINTFSIVAVDPITDACGAAVASKFPAVGKMVPYVRAGVGAFCTQHQHNPAWGEEALDL</sequence>
<dbReference type="PANTHER" id="PTHR39328:SF1">
    <property type="entry name" value="BLL2871 PROTEIN"/>
    <property type="match status" value="1"/>
</dbReference>